<gene>
    <name evidence="2" type="ORF">BACI348_30112</name>
</gene>
<evidence type="ECO:0000313" key="2">
    <source>
        <dbReference type="EMBL" id="VXB05270.1"/>
    </source>
</evidence>
<accession>A0A653MJF3</accession>
<proteinExistence type="predicted"/>
<dbReference type="Proteomes" id="UP000433089">
    <property type="component" value="Unassembled WGS sequence"/>
</dbReference>
<evidence type="ECO:0000256" key="1">
    <source>
        <dbReference type="SAM" id="Phobius"/>
    </source>
</evidence>
<organism evidence="2 3">
    <name type="scientific">Bacillus altitudinis</name>
    <dbReference type="NCBI Taxonomy" id="293387"/>
    <lineage>
        <taxon>Bacteria</taxon>
        <taxon>Bacillati</taxon>
        <taxon>Bacillota</taxon>
        <taxon>Bacilli</taxon>
        <taxon>Bacillales</taxon>
        <taxon>Bacillaceae</taxon>
        <taxon>Bacillus</taxon>
    </lineage>
</organism>
<keyword evidence="1" id="KW-0812">Transmembrane</keyword>
<dbReference type="AlphaFoldDB" id="A0A653MJF3"/>
<dbReference type="EMBL" id="CABWLH010000008">
    <property type="protein sequence ID" value="VXB05270.1"/>
    <property type="molecule type" value="Genomic_DNA"/>
</dbReference>
<keyword evidence="1" id="KW-1133">Transmembrane helix</keyword>
<feature type="transmembrane region" description="Helical" evidence="1">
    <location>
        <begin position="20"/>
        <end position="38"/>
    </location>
</feature>
<protein>
    <submittedName>
        <fullName evidence="2">Uncharacterized protein</fullName>
    </submittedName>
</protein>
<name>A0A653MJF3_BACAB</name>
<reference evidence="2 3" key="1">
    <citation type="submission" date="2019-10" db="EMBL/GenBank/DDBJ databases">
        <authorList>
            <person name="Karimi E."/>
        </authorList>
    </citation>
    <scope>NUCLEOTIDE SEQUENCE [LARGE SCALE GENOMIC DNA]</scope>
    <source>
        <strain evidence="2">Bacillus sp. 348</strain>
    </source>
</reference>
<sequence length="42" mass="4847">MQKPPHGRGGFFVDGYDRVLSQIQTTAVYQFIGSFFIMKHKL</sequence>
<keyword evidence="1" id="KW-0472">Membrane</keyword>
<evidence type="ECO:0000313" key="3">
    <source>
        <dbReference type="Proteomes" id="UP000433089"/>
    </source>
</evidence>